<dbReference type="PIRSF" id="PIRSF018266">
    <property type="entry name" value="FecR"/>
    <property type="match status" value="1"/>
</dbReference>
<evidence type="ECO:0000259" key="2">
    <source>
        <dbReference type="Pfam" id="PF04773"/>
    </source>
</evidence>
<dbReference type="Gene3D" id="3.55.50.30">
    <property type="match status" value="1"/>
</dbReference>
<feature type="transmembrane region" description="Helical" evidence="1">
    <location>
        <begin position="81"/>
        <end position="101"/>
    </location>
</feature>
<organism evidence="4 5">
    <name type="scientific">Olivibacter oleidegradans</name>
    <dbReference type="NCBI Taxonomy" id="760123"/>
    <lineage>
        <taxon>Bacteria</taxon>
        <taxon>Pseudomonadati</taxon>
        <taxon>Bacteroidota</taxon>
        <taxon>Sphingobacteriia</taxon>
        <taxon>Sphingobacteriales</taxon>
        <taxon>Sphingobacteriaceae</taxon>
        <taxon>Olivibacter</taxon>
    </lineage>
</organism>
<keyword evidence="1" id="KW-0812">Transmembrane</keyword>
<dbReference type="PANTHER" id="PTHR30273">
    <property type="entry name" value="PERIPLASMIC SIGNAL SENSOR AND SIGMA FACTOR ACTIVATOR FECR-RELATED"/>
    <property type="match status" value="1"/>
</dbReference>
<proteinExistence type="predicted"/>
<dbReference type="Pfam" id="PF04773">
    <property type="entry name" value="FecR"/>
    <property type="match status" value="1"/>
</dbReference>
<comment type="caution">
    <text evidence="4">The sequence shown here is derived from an EMBL/GenBank/DDBJ whole genome shotgun (WGS) entry which is preliminary data.</text>
</comment>
<dbReference type="Proteomes" id="UP001589774">
    <property type="component" value="Unassembled WGS sequence"/>
</dbReference>
<name>A0ABV6HPD0_9SPHI</name>
<keyword evidence="1" id="KW-1133">Transmembrane helix</keyword>
<dbReference type="PANTHER" id="PTHR30273:SF2">
    <property type="entry name" value="PROTEIN FECR"/>
    <property type="match status" value="1"/>
</dbReference>
<evidence type="ECO:0000256" key="1">
    <source>
        <dbReference type="SAM" id="Phobius"/>
    </source>
</evidence>
<feature type="domain" description="Protein FecR C-terminal" evidence="3">
    <location>
        <begin position="244"/>
        <end position="312"/>
    </location>
</feature>
<feature type="domain" description="FecR protein" evidence="2">
    <location>
        <begin position="122"/>
        <end position="203"/>
    </location>
</feature>
<dbReference type="InterPro" id="IPR032508">
    <property type="entry name" value="FecR_C"/>
</dbReference>
<dbReference type="RefSeq" id="WP_377477625.1">
    <property type="nucleotide sequence ID" value="NZ_JBHLWO010000002.1"/>
</dbReference>
<dbReference type="InterPro" id="IPR012373">
    <property type="entry name" value="Ferrdict_sens_TM"/>
</dbReference>
<dbReference type="Pfam" id="PF16344">
    <property type="entry name" value="FecR_C"/>
    <property type="match status" value="1"/>
</dbReference>
<dbReference type="InterPro" id="IPR006860">
    <property type="entry name" value="FecR"/>
</dbReference>
<gene>
    <name evidence="4" type="ORF">ACFFI0_20495</name>
</gene>
<dbReference type="Gene3D" id="2.60.120.1440">
    <property type="match status" value="1"/>
</dbReference>
<dbReference type="EMBL" id="JBHLWO010000002">
    <property type="protein sequence ID" value="MFC0320717.1"/>
    <property type="molecule type" value="Genomic_DNA"/>
</dbReference>
<reference evidence="4 5" key="1">
    <citation type="submission" date="2024-09" db="EMBL/GenBank/DDBJ databases">
        <authorList>
            <person name="Sun Q."/>
            <person name="Mori K."/>
        </authorList>
    </citation>
    <scope>NUCLEOTIDE SEQUENCE [LARGE SCALE GENOMIC DNA]</scope>
    <source>
        <strain evidence="4 5">CCM 7765</strain>
    </source>
</reference>
<protein>
    <submittedName>
        <fullName evidence="4">FecR family protein</fullName>
    </submittedName>
</protein>
<evidence type="ECO:0000313" key="4">
    <source>
        <dbReference type="EMBL" id="MFC0320717.1"/>
    </source>
</evidence>
<evidence type="ECO:0000313" key="5">
    <source>
        <dbReference type="Proteomes" id="UP001589774"/>
    </source>
</evidence>
<evidence type="ECO:0000259" key="3">
    <source>
        <dbReference type="Pfam" id="PF16344"/>
    </source>
</evidence>
<sequence>MNTDRLNELFAKYIGNRLNEEEEIEFFELLDNPNNKERFESLFEALWKTEWQTKDKPLTEGSLKRIDRTLKKLPRKKHTSYLPWFAAACMALLLMATYVLYQFYSDSEWDVTVQARHNLEYVGLPDGSLVILKKGSVLRYHEAFSEKRTLQVEGEAFFDVVLDANHPFLVQTKHLTTQVLGTAFSVNTVGDNEHVILLRGKVRVTSSDHSAVLTPNRQAIYVNNTLRDFPIDASAATAWSSDSFHIENQPLLRLADILGARFGKEIVFKEEKMKNCLITTTFSMKDSFKSIMDVISLVNHVEWRMQGNKVLIYGKGCN</sequence>
<accession>A0ABV6HPD0</accession>
<keyword evidence="5" id="KW-1185">Reference proteome</keyword>
<keyword evidence="1" id="KW-0472">Membrane</keyword>